<feature type="domain" description="Transcription regulator PadR N-terminal" evidence="1">
    <location>
        <begin position="8"/>
        <end position="81"/>
    </location>
</feature>
<dbReference type="PANTHER" id="PTHR43252:SF6">
    <property type="entry name" value="NEGATIVE TRANSCRIPTION REGULATOR PADR"/>
    <property type="match status" value="1"/>
</dbReference>
<dbReference type="RefSeq" id="WP_055194406.1">
    <property type="nucleotide sequence ID" value="NZ_CYYM01000005.1"/>
</dbReference>
<organism evidence="3 4">
    <name type="scientific">Dorea longicatena</name>
    <dbReference type="NCBI Taxonomy" id="88431"/>
    <lineage>
        <taxon>Bacteria</taxon>
        <taxon>Bacillati</taxon>
        <taxon>Bacillota</taxon>
        <taxon>Clostridia</taxon>
        <taxon>Lachnospirales</taxon>
        <taxon>Lachnospiraceae</taxon>
        <taxon>Dorea</taxon>
    </lineage>
</organism>
<dbReference type="PANTHER" id="PTHR43252">
    <property type="entry name" value="TRANSCRIPTIONAL REGULATOR YQJI"/>
    <property type="match status" value="1"/>
</dbReference>
<dbReference type="Pfam" id="PF03551">
    <property type="entry name" value="PadR"/>
    <property type="match status" value="1"/>
</dbReference>
<evidence type="ECO:0000313" key="3">
    <source>
        <dbReference type="EMBL" id="CUN96123.1"/>
    </source>
</evidence>
<dbReference type="SUPFAM" id="SSF46785">
    <property type="entry name" value="Winged helix' DNA-binding domain"/>
    <property type="match status" value="1"/>
</dbReference>
<evidence type="ECO:0000259" key="2">
    <source>
        <dbReference type="Pfam" id="PF10400"/>
    </source>
</evidence>
<dbReference type="Gene3D" id="1.10.10.10">
    <property type="entry name" value="Winged helix-like DNA-binding domain superfamily/Winged helix DNA-binding domain"/>
    <property type="match status" value="1"/>
</dbReference>
<name>A0A174B6S3_9FIRM</name>
<dbReference type="EMBL" id="CYYM01000005">
    <property type="protein sequence ID" value="CUN96123.1"/>
    <property type="molecule type" value="Genomic_DNA"/>
</dbReference>
<gene>
    <name evidence="3" type="ORF">ERS852408_01218</name>
</gene>
<feature type="domain" description="Transcription regulator PadR C-terminal" evidence="2">
    <location>
        <begin position="95"/>
        <end position="175"/>
    </location>
</feature>
<proteinExistence type="predicted"/>
<dbReference type="AlphaFoldDB" id="A0A174B6S3"/>
<accession>A0A174B6S3</accession>
<dbReference type="Proteomes" id="UP000095380">
    <property type="component" value="Unassembled WGS sequence"/>
</dbReference>
<dbReference type="InterPro" id="IPR036388">
    <property type="entry name" value="WH-like_DNA-bd_sf"/>
</dbReference>
<sequence length="182" mass="21301">METLKYAILGLLMKKDMTGYELTKEFNSALFEFWNASHSQIYPKLKALTKEGLIEYHIEITGTVLEKKVYTITDAGKEAFKKWEETLYPMPSLPKDEFRLQLFFSHLASPEFRIQLLQDQLSQHLDRLNYLKEDMEKFTVLPPVDDELFTDYLVLSGGIAREEAMCDWLKNCIRLCKSRSTL</sequence>
<dbReference type="Gene3D" id="6.10.140.190">
    <property type="match status" value="1"/>
</dbReference>
<reference evidence="3 4" key="1">
    <citation type="submission" date="2015-09" db="EMBL/GenBank/DDBJ databases">
        <authorList>
            <consortium name="Pathogen Informatics"/>
        </authorList>
    </citation>
    <scope>NUCLEOTIDE SEQUENCE [LARGE SCALE GENOMIC DNA]</scope>
    <source>
        <strain evidence="3 4">2789STDY5608851</strain>
    </source>
</reference>
<evidence type="ECO:0000259" key="1">
    <source>
        <dbReference type="Pfam" id="PF03551"/>
    </source>
</evidence>
<dbReference type="InterPro" id="IPR036390">
    <property type="entry name" value="WH_DNA-bd_sf"/>
</dbReference>
<evidence type="ECO:0000313" key="4">
    <source>
        <dbReference type="Proteomes" id="UP000095380"/>
    </source>
</evidence>
<dbReference type="Pfam" id="PF10400">
    <property type="entry name" value="Vir_act_alpha_C"/>
    <property type="match status" value="1"/>
</dbReference>
<dbReference type="InterPro" id="IPR005149">
    <property type="entry name" value="Tscrpt_reg_PadR_N"/>
</dbReference>
<dbReference type="InterPro" id="IPR018309">
    <property type="entry name" value="Tscrpt_reg_PadR_C"/>
</dbReference>
<protein>
    <submittedName>
        <fullName evidence="3">Transcriptional regulator, Acidobacterial, PadR-family</fullName>
    </submittedName>
</protein>